<organism evidence="4 5">
    <name type="scientific">Gordonia liuliyuniae</name>
    <dbReference type="NCBI Taxonomy" id="2911517"/>
    <lineage>
        <taxon>Bacteria</taxon>
        <taxon>Bacillati</taxon>
        <taxon>Actinomycetota</taxon>
        <taxon>Actinomycetes</taxon>
        <taxon>Mycobacteriales</taxon>
        <taxon>Gordoniaceae</taxon>
        <taxon>Gordonia</taxon>
    </lineage>
</organism>
<keyword evidence="5" id="KW-1185">Reference proteome</keyword>
<dbReference type="Proteomes" id="UP001200110">
    <property type="component" value="Unassembled WGS sequence"/>
</dbReference>
<name>A0ABS9IX25_9ACTN</name>
<proteinExistence type="predicted"/>
<evidence type="ECO:0000256" key="2">
    <source>
        <dbReference type="PROSITE-ProRule" id="PRU00335"/>
    </source>
</evidence>
<accession>A0ABS9IX25</accession>
<feature type="domain" description="HTH tetR-type" evidence="3">
    <location>
        <begin position="11"/>
        <end position="71"/>
    </location>
</feature>
<evidence type="ECO:0000313" key="4">
    <source>
        <dbReference type="EMBL" id="MCF8590035.1"/>
    </source>
</evidence>
<protein>
    <submittedName>
        <fullName evidence="4">TetR/AcrR family transcriptional regulator</fullName>
    </submittedName>
</protein>
<sequence>MSRGTRGMPRAQRETRILDAAVEEFGRSAYAGATVLSIASAADVSKPLVLQYFGSKEDLFIACVTRAGTNLSARIDAVLAAGEPTLTLAADTLAAIFIALENRPHDWTILHDRTVDRGSAAHLAARVQRNVISAQAGRGVLALMAAAPGPVEVDDAAVLSEIWIGIVTSMVQWWLRHPDQTATQMTDRSYRIIQTVTRLAAASNASRTRTP</sequence>
<feature type="DNA-binding region" description="H-T-H motif" evidence="2">
    <location>
        <begin position="34"/>
        <end position="53"/>
    </location>
</feature>
<dbReference type="InterPro" id="IPR001647">
    <property type="entry name" value="HTH_TetR"/>
</dbReference>
<dbReference type="InterPro" id="IPR050109">
    <property type="entry name" value="HTH-type_TetR-like_transc_reg"/>
</dbReference>
<dbReference type="InterPro" id="IPR009057">
    <property type="entry name" value="Homeodomain-like_sf"/>
</dbReference>
<evidence type="ECO:0000313" key="5">
    <source>
        <dbReference type="Proteomes" id="UP001200110"/>
    </source>
</evidence>
<gene>
    <name evidence="4" type="ORF">L5G33_16390</name>
</gene>
<evidence type="ECO:0000256" key="1">
    <source>
        <dbReference type="ARBA" id="ARBA00023125"/>
    </source>
</evidence>
<dbReference type="PANTHER" id="PTHR30055:SF226">
    <property type="entry name" value="HTH-TYPE TRANSCRIPTIONAL REGULATOR PKSA"/>
    <property type="match status" value="1"/>
</dbReference>
<dbReference type="PANTHER" id="PTHR30055">
    <property type="entry name" value="HTH-TYPE TRANSCRIPTIONAL REGULATOR RUTR"/>
    <property type="match status" value="1"/>
</dbReference>
<dbReference type="Gene3D" id="1.10.357.10">
    <property type="entry name" value="Tetracycline Repressor, domain 2"/>
    <property type="match status" value="1"/>
</dbReference>
<keyword evidence="1 2" id="KW-0238">DNA-binding</keyword>
<evidence type="ECO:0000259" key="3">
    <source>
        <dbReference type="PROSITE" id="PS50977"/>
    </source>
</evidence>
<reference evidence="4 5" key="1">
    <citation type="submission" date="2022-01" db="EMBL/GenBank/DDBJ databases">
        <authorList>
            <person name="Huang Y."/>
        </authorList>
    </citation>
    <scope>NUCLEOTIDE SEQUENCE [LARGE SCALE GENOMIC DNA]</scope>
    <source>
        <strain evidence="4 5">HY366</strain>
    </source>
</reference>
<dbReference type="SUPFAM" id="SSF46689">
    <property type="entry name" value="Homeodomain-like"/>
    <property type="match status" value="1"/>
</dbReference>
<dbReference type="Pfam" id="PF00440">
    <property type="entry name" value="TetR_N"/>
    <property type="match status" value="1"/>
</dbReference>
<dbReference type="EMBL" id="JAKKOR010000012">
    <property type="protein sequence ID" value="MCF8590035.1"/>
    <property type="molecule type" value="Genomic_DNA"/>
</dbReference>
<dbReference type="RefSeq" id="WP_236999233.1">
    <property type="nucleotide sequence ID" value="NZ_JAKKOR010000012.1"/>
</dbReference>
<dbReference type="PRINTS" id="PR00455">
    <property type="entry name" value="HTHTETR"/>
</dbReference>
<dbReference type="PROSITE" id="PS50977">
    <property type="entry name" value="HTH_TETR_2"/>
    <property type="match status" value="1"/>
</dbReference>
<comment type="caution">
    <text evidence="4">The sequence shown here is derived from an EMBL/GenBank/DDBJ whole genome shotgun (WGS) entry which is preliminary data.</text>
</comment>